<organism evidence="12 13">
    <name type="scientific">Kalmanozyma brasiliensis (strain GHG001)</name>
    <name type="common">Yeast</name>
    <name type="synonym">Pseudozyma brasiliensis</name>
    <dbReference type="NCBI Taxonomy" id="1365824"/>
    <lineage>
        <taxon>Eukaryota</taxon>
        <taxon>Fungi</taxon>
        <taxon>Dikarya</taxon>
        <taxon>Basidiomycota</taxon>
        <taxon>Ustilaginomycotina</taxon>
        <taxon>Ustilaginomycetes</taxon>
        <taxon>Ustilaginales</taxon>
        <taxon>Ustilaginaceae</taxon>
        <taxon>Kalmanozyma</taxon>
    </lineage>
</organism>
<keyword evidence="1" id="KW-0479">Metal-binding</keyword>
<dbReference type="InterPro" id="IPR014001">
    <property type="entry name" value="Helicase_ATP-bd"/>
</dbReference>
<feature type="compositionally biased region" description="Polar residues" evidence="8">
    <location>
        <begin position="1089"/>
        <end position="1113"/>
    </location>
</feature>
<proteinExistence type="predicted"/>
<reference evidence="13" key="1">
    <citation type="journal article" date="2013" name="Genome Announc.">
        <title>Draft genome sequence of Pseudozyma brasiliensis sp. nov. strain GHG001, a high producer of endo-1,4-xylanase isolated from an insect pest of sugarcane.</title>
        <authorList>
            <person name="Oliveira J.V.D.C."/>
            <person name="dos Santos R.A.C."/>
            <person name="Borges T.A."/>
            <person name="Riano-Pachon D.M."/>
            <person name="Goldman G.H."/>
        </authorList>
    </citation>
    <scope>NUCLEOTIDE SEQUENCE [LARGE SCALE GENOMIC DNA]</scope>
    <source>
        <strain evidence="13">GHG001</strain>
    </source>
</reference>
<dbReference type="SMART" id="SM00487">
    <property type="entry name" value="DEXDc"/>
    <property type="match status" value="1"/>
</dbReference>
<dbReference type="Pfam" id="PF00176">
    <property type="entry name" value="SNF2-rel_dom"/>
    <property type="match status" value="1"/>
</dbReference>
<dbReference type="STRING" id="1365824.V5EYQ5"/>
<feature type="domain" description="RING-type" evidence="9">
    <location>
        <begin position="1033"/>
        <end position="1073"/>
    </location>
</feature>
<dbReference type="GeneID" id="27420118"/>
<dbReference type="GO" id="GO:0000209">
    <property type="term" value="P:protein polyubiquitination"/>
    <property type="evidence" value="ECO:0007669"/>
    <property type="project" value="TreeGrafter"/>
</dbReference>
<evidence type="ECO:0000256" key="2">
    <source>
        <dbReference type="ARBA" id="ARBA00022741"/>
    </source>
</evidence>
<dbReference type="PANTHER" id="PTHR45865">
    <property type="entry name" value="E3 UBIQUITIN-PROTEIN LIGASE SHPRH FAMILY MEMBER"/>
    <property type="match status" value="1"/>
</dbReference>
<evidence type="ECO:0000256" key="5">
    <source>
        <dbReference type="ARBA" id="ARBA00022833"/>
    </source>
</evidence>
<dbReference type="OMA" id="KAVFFCA"/>
<feature type="domain" description="Helicase ATP-binding" evidence="10">
    <location>
        <begin position="116"/>
        <end position="319"/>
    </location>
</feature>
<dbReference type="InterPro" id="IPR000330">
    <property type="entry name" value="SNF2_N"/>
</dbReference>
<dbReference type="InterPro" id="IPR038718">
    <property type="entry name" value="SNF2-like_sf"/>
</dbReference>
<dbReference type="InterPro" id="IPR001841">
    <property type="entry name" value="Znf_RING"/>
</dbReference>
<evidence type="ECO:0000256" key="7">
    <source>
        <dbReference type="PROSITE-ProRule" id="PRU00175"/>
    </source>
</evidence>
<dbReference type="SUPFAM" id="SSF52540">
    <property type="entry name" value="P-loop containing nucleoside triphosphate hydrolases"/>
    <property type="match status" value="2"/>
</dbReference>
<evidence type="ECO:0000259" key="11">
    <source>
        <dbReference type="PROSITE" id="PS51194"/>
    </source>
</evidence>
<dbReference type="GO" id="GO:0008270">
    <property type="term" value="F:zinc ion binding"/>
    <property type="evidence" value="ECO:0007669"/>
    <property type="project" value="UniProtKB-KW"/>
</dbReference>
<keyword evidence="6" id="KW-0067">ATP-binding</keyword>
<dbReference type="InterPro" id="IPR018957">
    <property type="entry name" value="Znf_C3HC4_RING-type"/>
</dbReference>
<evidence type="ECO:0000313" key="12">
    <source>
        <dbReference type="EMBL" id="EST07934.1"/>
    </source>
</evidence>
<evidence type="ECO:0000259" key="9">
    <source>
        <dbReference type="PROSITE" id="PS50089"/>
    </source>
</evidence>
<dbReference type="CDD" id="cd18793">
    <property type="entry name" value="SF2_C_SNF"/>
    <property type="match status" value="1"/>
</dbReference>
<dbReference type="Pfam" id="PF00271">
    <property type="entry name" value="Helicase_C"/>
    <property type="match status" value="1"/>
</dbReference>
<feature type="domain" description="Helicase C-terminal" evidence="11">
    <location>
        <begin position="1148"/>
        <end position="1300"/>
    </location>
</feature>
<dbReference type="OrthoDB" id="5330228at2759"/>
<name>V5EYQ5_KALBG</name>
<keyword evidence="13" id="KW-1185">Reference proteome</keyword>
<dbReference type="Gene3D" id="3.30.40.10">
    <property type="entry name" value="Zinc/RING finger domain, C3HC4 (zinc finger)"/>
    <property type="match status" value="1"/>
</dbReference>
<dbReference type="PROSITE" id="PS51194">
    <property type="entry name" value="HELICASE_CTER"/>
    <property type="match status" value="1"/>
</dbReference>
<dbReference type="CDD" id="cd16449">
    <property type="entry name" value="RING-HC"/>
    <property type="match status" value="1"/>
</dbReference>
<dbReference type="PROSITE" id="PS51192">
    <property type="entry name" value="HELICASE_ATP_BIND_1"/>
    <property type="match status" value="1"/>
</dbReference>
<dbReference type="SUPFAM" id="SSF57850">
    <property type="entry name" value="RING/U-box"/>
    <property type="match status" value="1"/>
</dbReference>
<accession>V5EYQ5</accession>
<dbReference type="PANTHER" id="PTHR45865:SF1">
    <property type="entry name" value="E3 UBIQUITIN-PROTEIN LIGASE SHPRH"/>
    <property type="match status" value="1"/>
</dbReference>
<evidence type="ECO:0000256" key="1">
    <source>
        <dbReference type="ARBA" id="ARBA00022723"/>
    </source>
</evidence>
<keyword evidence="2" id="KW-0547">Nucleotide-binding</keyword>
<keyword evidence="4" id="KW-0378">Hydrolase</keyword>
<gene>
    <name evidence="12" type="ORF">PSEUBRA_SCAF2g03049</name>
</gene>
<protein>
    <submittedName>
        <fullName evidence="12">Uncharacterized protein</fullName>
    </submittedName>
</protein>
<evidence type="ECO:0000256" key="3">
    <source>
        <dbReference type="ARBA" id="ARBA00022771"/>
    </source>
</evidence>
<dbReference type="GO" id="GO:0006974">
    <property type="term" value="P:DNA damage response"/>
    <property type="evidence" value="ECO:0007669"/>
    <property type="project" value="TreeGrafter"/>
</dbReference>
<feature type="region of interest" description="Disordered" evidence="8">
    <location>
        <begin position="1380"/>
        <end position="1406"/>
    </location>
</feature>
<dbReference type="InterPro" id="IPR059033">
    <property type="entry name" value="C144_05_dom"/>
</dbReference>
<dbReference type="InterPro" id="IPR013083">
    <property type="entry name" value="Znf_RING/FYVE/PHD"/>
</dbReference>
<dbReference type="SMART" id="SM00490">
    <property type="entry name" value="HELICc"/>
    <property type="match status" value="1"/>
</dbReference>
<dbReference type="Gene3D" id="3.40.50.10810">
    <property type="entry name" value="Tandem AAA-ATPase domain"/>
    <property type="match status" value="1"/>
</dbReference>
<dbReference type="GO" id="GO:0005524">
    <property type="term" value="F:ATP binding"/>
    <property type="evidence" value="ECO:0007669"/>
    <property type="project" value="InterPro"/>
</dbReference>
<dbReference type="InterPro" id="IPR052583">
    <property type="entry name" value="ATP-helicase/E3_Ub-Ligase"/>
</dbReference>
<evidence type="ECO:0000256" key="4">
    <source>
        <dbReference type="ARBA" id="ARBA00022801"/>
    </source>
</evidence>
<dbReference type="HOGENOM" id="CLU_001592_2_0_1"/>
<dbReference type="Pfam" id="PF00097">
    <property type="entry name" value="zf-C3HC4"/>
    <property type="match status" value="1"/>
</dbReference>
<dbReference type="GO" id="GO:0061630">
    <property type="term" value="F:ubiquitin protein ligase activity"/>
    <property type="evidence" value="ECO:0007669"/>
    <property type="project" value="TreeGrafter"/>
</dbReference>
<feature type="compositionally biased region" description="Low complexity" evidence="8">
    <location>
        <begin position="1394"/>
        <end position="1406"/>
    </location>
</feature>
<dbReference type="GO" id="GO:0005634">
    <property type="term" value="C:nucleus"/>
    <property type="evidence" value="ECO:0007669"/>
    <property type="project" value="TreeGrafter"/>
</dbReference>
<dbReference type="InterPro" id="IPR001650">
    <property type="entry name" value="Helicase_C-like"/>
</dbReference>
<keyword evidence="3 7" id="KW-0863">Zinc-finger</keyword>
<dbReference type="Gene3D" id="3.40.50.300">
    <property type="entry name" value="P-loop containing nucleotide triphosphate hydrolases"/>
    <property type="match status" value="1"/>
</dbReference>
<evidence type="ECO:0000256" key="6">
    <source>
        <dbReference type="ARBA" id="ARBA00022840"/>
    </source>
</evidence>
<evidence type="ECO:0000313" key="13">
    <source>
        <dbReference type="Proteomes" id="UP000019377"/>
    </source>
</evidence>
<evidence type="ECO:0000256" key="8">
    <source>
        <dbReference type="SAM" id="MobiDB-lite"/>
    </source>
</evidence>
<dbReference type="Pfam" id="PF26021">
    <property type="entry name" value="Ferritin_C144_05"/>
    <property type="match status" value="1"/>
</dbReference>
<dbReference type="eggNOG" id="KOG0298">
    <property type="taxonomic scope" value="Eukaryota"/>
</dbReference>
<dbReference type="Proteomes" id="UP000019377">
    <property type="component" value="Unassembled WGS sequence"/>
</dbReference>
<dbReference type="GO" id="GO:0016787">
    <property type="term" value="F:hydrolase activity"/>
    <property type="evidence" value="ECO:0007669"/>
    <property type="project" value="UniProtKB-KW"/>
</dbReference>
<feature type="region of interest" description="Disordered" evidence="8">
    <location>
        <begin position="1088"/>
        <end position="1113"/>
    </location>
</feature>
<sequence>MAALVHFADEHPDPVTRTEDIDASFVYQNLRPASLKAPGAIQHPDLEPTLLPFQQRSAAFVLGREGKVIDSSGDLSDTHVIIGHDGPSSVGLWWKQVSTDLYYNWIECRFVRDPSLTLRSNFKGAMLAEEMGLGKTVEAVALILLNPDPDAATRSGWYDERNEIDVVPTKTTLIVAPETLRAQWIEEIGRHAPALAVYSYQGRTKAEKDVPDGLTWQTWAQRFDVMVTSYSTLGSELNTAKTAPERSRRHERKYDRPRSPLVKLHFHRVLMDEVQMIGNSNAAETVAMISRGSSVAVSGTPVKKINDLRSCFRFLRVPGHMANPSEWKSMMHPLLAPALVRVLRTIGTRHTKAQVAAEMSLPLQTRTVVPIDFTSIEAAFYADLWNKALTEIAYSQEGEAQTPNQHPDIAKMRHHLLLLRQACTHPEVAVQLRQGTVGSKNLRSIDEVLELMIDSTKAELHSRRTHWFDRRIHRNILTLYRREEDQRILAASQLSDVEKEINQDVLVLEQEIHEAARAGPLYRFTEEELELEQKETMRRKRLGLDDVNAQHGQDVDGAFEAFAGDLQAYLALKDKQKTRASHITQLKAQLRNLLMKLHRLLQFVGNLYFQRGEYLDEQEKAVAEQNKPTTAAVAADGESVKAETDLILMDEVKAATVPVETSLPDTRDEAVADNKDNVLSLPVRATMSPARQALKDQEDAAYAKAEKVRQRLLVEAGESVQSAVAKLRRDQLPLTLDAVRASHDLFEGGGGILSSESYDTLAGSVRLLNQHAEVLFAWRENIIARLVRAVNRDVSLEREDDDQYQENLDTQAEAEVLLEMYRPLLSEREKMLKGNVAVGATDKPLLYKEIEAAVRVARQNQLRGIVPEEGTDEELLRVQQQQLEQFKKLDQERKSVSLASTSASFQSEAENLKTMRDNTLSAEEGLLARQAYVEARRIINEQNKHLERLRSEEKLLISPLFNARSRYFKEIQVLSDTVRDPIFMDLEKTIRATQVEEADLVTKVDELERRLRYLTHLQMVQSADQMDEAARTCHICTDPIKIGILTDKCGHVCCEDCWKEWQSQGYRTCVLCQTRVLPREVHRIVYDSPRNSTRDGQVGSTLGTSDPSLPQTDSTDSLALRFHDLDDSLRSALNGAATQGRFGSKIDHVTKHVRLIIDRTGEKSIIFSSFSKGLDVIAQSLTANGIRFVRITGQGKSASEAAHLFRSKTDVHVMLLHSEAQSAGLNLIAASHIHILEPLLNTSIELQAIGRVHRIGQTKETHIWCYYVKDTVEERILALSAYKGQSLYLEGRHMSAADGAHTLEASAASSSPSSASAAELSREDAKNWSAFGQGITGGARGTMRTDATSNSAELLACYFARYLPQNGRRPVVGTRKVVDNLNSGGGTETDVQMAEPTAPTTNGTTAAEEENELTKLRRARIAALEQRQAGH</sequence>
<evidence type="ECO:0000259" key="10">
    <source>
        <dbReference type="PROSITE" id="PS51192"/>
    </source>
</evidence>
<keyword evidence="5" id="KW-0862">Zinc</keyword>
<dbReference type="EMBL" id="KI545862">
    <property type="protein sequence ID" value="EST07934.1"/>
    <property type="molecule type" value="Genomic_DNA"/>
</dbReference>
<dbReference type="PROSITE" id="PS50089">
    <property type="entry name" value="ZF_RING_2"/>
    <property type="match status" value="1"/>
</dbReference>
<dbReference type="InterPro" id="IPR049730">
    <property type="entry name" value="SNF2/RAD54-like_C"/>
</dbReference>
<dbReference type="InterPro" id="IPR027417">
    <property type="entry name" value="P-loop_NTPase"/>
</dbReference>